<dbReference type="Proteomes" id="UP001501371">
    <property type="component" value="Unassembled WGS sequence"/>
</dbReference>
<protein>
    <submittedName>
        <fullName evidence="2">Uncharacterized protein</fullName>
    </submittedName>
</protein>
<gene>
    <name evidence="2" type="ORF">GCM10009654_18330</name>
</gene>
<comment type="caution">
    <text evidence="2">The sequence shown here is derived from an EMBL/GenBank/DDBJ whole genome shotgun (WGS) entry which is preliminary data.</text>
</comment>
<keyword evidence="3" id="KW-1185">Reference proteome</keyword>
<reference evidence="2 3" key="1">
    <citation type="journal article" date="2019" name="Int. J. Syst. Evol. Microbiol.">
        <title>The Global Catalogue of Microorganisms (GCM) 10K type strain sequencing project: providing services to taxonomists for standard genome sequencing and annotation.</title>
        <authorList>
            <consortium name="The Broad Institute Genomics Platform"/>
            <consortium name="The Broad Institute Genome Sequencing Center for Infectious Disease"/>
            <person name="Wu L."/>
            <person name="Ma J."/>
        </authorList>
    </citation>
    <scope>NUCLEOTIDE SEQUENCE [LARGE SCALE GENOMIC DNA]</scope>
    <source>
        <strain evidence="2 3">JCM 12696</strain>
    </source>
</reference>
<feature type="compositionally biased region" description="Basic residues" evidence="1">
    <location>
        <begin position="1"/>
        <end position="11"/>
    </location>
</feature>
<proteinExistence type="predicted"/>
<evidence type="ECO:0000313" key="2">
    <source>
        <dbReference type="EMBL" id="GAA1162059.1"/>
    </source>
</evidence>
<evidence type="ECO:0000256" key="1">
    <source>
        <dbReference type="SAM" id="MobiDB-lite"/>
    </source>
</evidence>
<accession>A0ABN1UQ93</accession>
<organism evidence="2 3">
    <name type="scientific">Streptomyces hebeiensis</name>
    <dbReference type="NCBI Taxonomy" id="229486"/>
    <lineage>
        <taxon>Bacteria</taxon>
        <taxon>Bacillati</taxon>
        <taxon>Actinomycetota</taxon>
        <taxon>Actinomycetes</taxon>
        <taxon>Kitasatosporales</taxon>
        <taxon>Streptomycetaceae</taxon>
        <taxon>Streptomyces</taxon>
    </lineage>
</organism>
<dbReference type="EMBL" id="BAAAKV010000013">
    <property type="protein sequence ID" value="GAA1162059.1"/>
    <property type="molecule type" value="Genomic_DNA"/>
</dbReference>
<evidence type="ECO:0000313" key="3">
    <source>
        <dbReference type="Proteomes" id="UP001501371"/>
    </source>
</evidence>
<name>A0ABN1UQ93_9ACTN</name>
<feature type="region of interest" description="Disordered" evidence="1">
    <location>
        <begin position="1"/>
        <end position="54"/>
    </location>
</feature>
<sequence>MFRNAGCRRPRYGVEGAGRPEGGAPHGPGTGLQVSYQPPVPISVRPPSVLPLPL</sequence>
<feature type="compositionally biased region" description="Gly residues" evidence="1">
    <location>
        <begin position="15"/>
        <end position="30"/>
    </location>
</feature>